<feature type="domain" description="Alpha-D-phosphohexomutase alpha/beta/alpha" evidence="10">
    <location>
        <begin position="162"/>
        <end position="259"/>
    </location>
</feature>
<dbReference type="Gene3D" id="3.30.310.50">
    <property type="entry name" value="Alpha-D-phosphohexomutase, C-terminal domain"/>
    <property type="match status" value="1"/>
</dbReference>
<dbReference type="PANTHER" id="PTHR42946:SF1">
    <property type="entry name" value="PHOSPHOGLUCOMUTASE (ALPHA-D-GLUCOSE-1,6-BISPHOSPHATE-DEPENDENT)"/>
    <property type="match status" value="1"/>
</dbReference>
<evidence type="ECO:0000259" key="10">
    <source>
        <dbReference type="Pfam" id="PF02879"/>
    </source>
</evidence>
<dbReference type="Pfam" id="PF00408">
    <property type="entry name" value="PGM_PMM_IV"/>
    <property type="match status" value="1"/>
</dbReference>
<feature type="domain" description="Alpha-D-phosphohexomutase alpha/beta/alpha" evidence="11">
    <location>
        <begin position="264"/>
        <end position="381"/>
    </location>
</feature>
<dbReference type="GO" id="GO:0005975">
    <property type="term" value="P:carbohydrate metabolic process"/>
    <property type="evidence" value="ECO:0007669"/>
    <property type="project" value="InterPro"/>
</dbReference>
<keyword evidence="6 12" id="KW-0413">Isomerase</keyword>
<dbReference type="InterPro" id="IPR036900">
    <property type="entry name" value="A-D-PHexomutase_C_sf"/>
</dbReference>
<keyword evidence="13" id="KW-1185">Reference proteome</keyword>
<dbReference type="PROSITE" id="PS00710">
    <property type="entry name" value="PGM_PMM"/>
    <property type="match status" value="1"/>
</dbReference>
<name>A0A0J7JA10_9GAMM</name>
<comment type="caution">
    <text evidence="12">The sequence shown here is derived from an EMBL/GenBank/DDBJ whole genome shotgun (WGS) entry which is preliminary data.</text>
</comment>
<evidence type="ECO:0000259" key="9">
    <source>
        <dbReference type="Pfam" id="PF02878"/>
    </source>
</evidence>
<dbReference type="SUPFAM" id="SSF55957">
    <property type="entry name" value="Phosphoglucomutase, C-terminal domain"/>
    <property type="match status" value="1"/>
</dbReference>
<keyword evidence="3" id="KW-0597">Phosphoprotein</keyword>
<dbReference type="InterPro" id="IPR005846">
    <property type="entry name" value="A-D-PHexomutase_a/b/a-III"/>
</dbReference>
<feature type="domain" description="Alpha-D-phosphohexomutase C-terminal" evidence="8">
    <location>
        <begin position="401"/>
        <end position="466"/>
    </location>
</feature>
<dbReference type="EC" id="5.4.2.8" evidence="12"/>
<keyword evidence="4 7" id="KW-0479">Metal-binding</keyword>
<dbReference type="InterPro" id="IPR005844">
    <property type="entry name" value="A-D-PHexomutase_a/b/a-I"/>
</dbReference>
<dbReference type="OrthoDB" id="9803322at2"/>
<dbReference type="InterPro" id="IPR016055">
    <property type="entry name" value="A-D-PHexomutase_a/b/a-I/II/III"/>
</dbReference>
<dbReference type="GO" id="GO:0008966">
    <property type="term" value="F:phosphoglucosamine mutase activity"/>
    <property type="evidence" value="ECO:0007669"/>
    <property type="project" value="TreeGrafter"/>
</dbReference>
<dbReference type="GO" id="GO:0006048">
    <property type="term" value="P:UDP-N-acetylglucosamine biosynthetic process"/>
    <property type="evidence" value="ECO:0007669"/>
    <property type="project" value="TreeGrafter"/>
</dbReference>
<dbReference type="InterPro" id="IPR005845">
    <property type="entry name" value="A-D-PHexomutase_a/b/a-II"/>
</dbReference>
<comment type="cofactor">
    <cofactor evidence="1">
        <name>Mg(2+)</name>
        <dbReference type="ChEBI" id="CHEBI:18420"/>
    </cofactor>
</comment>
<dbReference type="STRING" id="1658765.Msub_11236"/>
<dbReference type="InterPro" id="IPR005843">
    <property type="entry name" value="A-D-PHexomutase_C"/>
</dbReference>
<dbReference type="Proteomes" id="UP000036102">
    <property type="component" value="Unassembled WGS sequence"/>
</dbReference>
<evidence type="ECO:0000313" key="12">
    <source>
        <dbReference type="EMBL" id="KMQ75037.1"/>
    </source>
</evidence>
<dbReference type="AlphaFoldDB" id="A0A0J7JA10"/>
<dbReference type="InterPro" id="IPR016066">
    <property type="entry name" value="A-D-PHexomutase_CS"/>
</dbReference>
<dbReference type="EMBL" id="LFBU01000001">
    <property type="protein sequence ID" value="KMQ75037.1"/>
    <property type="molecule type" value="Genomic_DNA"/>
</dbReference>
<keyword evidence="5 7" id="KW-0460">Magnesium</keyword>
<evidence type="ECO:0000256" key="3">
    <source>
        <dbReference type="ARBA" id="ARBA00022553"/>
    </source>
</evidence>
<dbReference type="Pfam" id="PF02880">
    <property type="entry name" value="PGM_PMM_III"/>
    <property type="match status" value="1"/>
</dbReference>
<evidence type="ECO:0000256" key="1">
    <source>
        <dbReference type="ARBA" id="ARBA00001946"/>
    </source>
</evidence>
<dbReference type="CDD" id="cd03088">
    <property type="entry name" value="ManB"/>
    <property type="match status" value="1"/>
</dbReference>
<evidence type="ECO:0000256" key="5">
    <source>
        <dbReference type="ARBA" id="ARBA00022842"/>
    </source>
</evidence>
<proteinExistence type="inferred from homology"/>
<organism evidence="12 13">
    <name type="scientific">Marinobacter subterrani</name>
    <dbReference type="NCBI Taxonomy" id="1658765"/>
    <lineage>
        <taxon>Bacteria</taxon>
        <taxon>Pseudomonadati</taxon>
        <taxon>Pseudomonadota</taxon>
        <taxon>Gammaproteobacteria</taxon>
        <taxon>Pseudomonadales</taxon>
        <taxon>Marinobacteraceae</taxon>
        <taxon>Marinobacter</taxon>
    </lineage>
</organism>
<dbReference type="PANTHER" id="PTHR42946">
    <property type="entry name" value="PHOSPHOHEXOSE MUTASE"/>
    <property type="match status" value="1"/>
</dbReference>
<evidence type="ECO:0000259" key="8">
    <source>
        <dbReference type="Pfam" id="PF00408"/>
    </source>
</evidence>
<dbReference type="SUPFAM" id="SSF53738">
    <property type="entry name" value="Phosphoglucomutase, first 3 domains"/>
    <property type="match status" value="3"/>
</dbReference>
<evidence type="ECO:0000256" key="4">
    <source>
        <dbReference type="ARBA" id="ARBA00022723"/>
    </source>
</evidence>
<reference evidence="12 13" key="1">
    <citation type="submission" date="2015-06" db="EMBL/GenBank/DDBJ databases">
        <title>Marinobacter subterrani, a genetically tractable neutrophilic iron-oxidizing strain isolated from the Soudan Iron Mine.</title>
        <authorList>
            <person name="Bonis B.M."/>
            <person name="Gralnick J.A."/>
        </authorList>
    </citation>
    <scope>NUCLEOTIDE SEQUENCE [LARGE SCALE GENOMIC DNA]</scope>
    <source>
        <strain evidence="12 13">JG233</strain>
    </source>
</reference>
<dbReference type="Gene3D" id="3.40.120.10">
    <property type="entry name" value="Alpha-D-Glucose-1,6-Bisphosphate, subunit A, domain 3"/>
    <property type="match status" value="3"/>
</dbReference>
<dbReference type="Pfam" id="PF02879">
    <property type="entry name" value="PGM_PMM_II"/>
    <property type="match status" value="1"/>
</dbReference>
<dbReference type="Pfam" id="PF02878">
    <property type="entry name" value="PGM_PMM_I"/>
    <property type="match status" value="1"/>
</dbReference>
<evidence type="ECO:0000256" key="7">
    <source>
        <dbReference type="RuleBase" id="RU004326"/>
    </source>
</evidence>
<accession>A0A0J7JA10</accession>
<protein>
    <submittedName>
        <fullName evidence="12">Phosphomannomutase</fullName>
        <ecNumber evidence="12">5.4.2.8</ecNumber>
    </submittedName>
</protein>
<comment type="similarity">
    <text evidence="2 7">Belongs to the phosphohexose mutase family.</text>
</comment>
<dbReference type="RefSeq" id="WP_048495186.1">
    <property type="nucleotide sequence ID" value="NZ_LFBU01000001.1"/>
</dbReference>
<dbReference type="GO" id="GO:0004615">
    <property type="term" value="F:phosphomannomutase activity"/>
    <property type="evidence" value="ECO:0007669"/>
    <property type="project" value="UniProtKB-EC"/>
</dbReference>
<evidence type="ECO:0000256" key="2">
    <source>
        <dbReference type="ARBA" id="ARBA00010231"/>
    </source>
</evidence>
<evidence type="ECO:0000256" key="6">
    <source>
        <dbReference type="ARBA" id="ARBA00023235"/>
    </source>
</evidence>
<dbReference type="GO" id="GO:0009252">
    <property type="term" value="P:peptidoglycan biosynthetic process"/>
    <property type="evidence" value="ECO:0007669"/>
    <property type="project" value="TreeGrafter"/>
</dbReference>
<dbReference type="PATRIC" id="fig|1658765.3.peg.1223"/>
<feature type="domain" description="Alpha-D-phosphohexomutase alpha/beta/alpha" evidence="9">
    <location>
        <begin position="18"/>
        <end position="140"/>
    </location>
</feature>
<dbReference type="GO" id="GO:0000287">
    <property type="term" value="F:magnesium ion binding"/>
    <property type="evidence" value="ECO:0007669"/>
    <property type="project" value="InterPro"/>
</dbReference>
<dbReference type="GO" id="GO:0005829">
    <property type="term" value="C:cytosol"/>
    <property type="evidence" value="ECO:0007669"/>
    <property type="project" value="TreeGrafter"/>
</dbReference>
<evidence type="ECO:0000313" key="13">
    <source>
        <dbReference type="Proteomes" id="UP000036102"/>
    </source>
</evidence>
<evidence type="ECO:0000259" key="11">
    <source>
        <dbReference type="Pfam" id="PF02880"/>
    </source>
</evidence>
<dbReference type="InterPro" id="IPR050060">
    <property type="entry name" value="Phosphoglucosamine_mutase"/>
</dbReference>
<sequence>MTRPISTTDSIIQSSHIAFGTSGARGLVEQFTADVCAAFTVAFLREMRARFTFDRVAIAIDRRPSSPQMAAACIGAANSLGLKTDYCGVLPTPALALQSMTDGIPAIMVTGSHIPFDRNGIKFYRPDGEISKADEAAIISNPEILPNYQPTLPEPSNRAKENYIHRYTSLYPASALAGLRIGLYEHSAAGRDINRDIFERLGAEVISLGRTESFVPIDTEAVSEEDRARGQQWAGEYQLDALFSTDGDGDRPLLADENGNWLRGDILGLLCAQHLNVEALAVPISCNTAIELSGAFKAVARTRIGSPYVIDAMEKLNHHTSVAGFEANGGFLTGSDIETTSTTLKALPTRDAVLPALVALSAASKKGEPLSHLLATLPQRYTASDRLTQFPTDKSQLLLATWKANPERLATDLALPADIRSIDFTDGLRATLQNEQIVHLRPSGNAPELRCYCEAETPEEAQALLEAGMQSLRKQA</sequence>
<gene>
    <name evidence="12" type="ORF">Msub_11236</name>
</gene>